<dbReference type="SUPFAM" id="SSF46785">
    <property type="entry name" value="Winged helix' DNA-binding domain"/>
    <property type="match status" value="1"/>
</dbReference>
<evidence type="ECO:0000256" key="3">
    <source>
        <dbReference type="ARBA" id="ARBA00023163"/>
    </source>
</evidence>
<feature type="coiled-coil region" evidence="4">
    <location>
        <begin position="106"/>
        <end position="133"/>
    </location>
</feature>
<dbReference type="SMART" id="SM00895">
    <property type="entry name" value="FCD"/>
    <property type="match status" value="1"/>
</dbReference>
<accession>A0A1T5K4F9</accession>
<dbReference type="OrthoDB" id="9781630at2"/>
<dbReference type="InterPro" id="IPR000485">
    <property type="entry name" value="AsnC-type_HTH_dom"/>
</dbReference>
<evidence type="ECO:0000313" key="6">
    <source>
        <dbReference type="EMBL" id="SKC58543.1"/>
    </source>
</evidence>
<dbReference type="Pfam" id="PF00392">
    <property type="entry name" value="GntR"/>
    <property type="match status" value="1"/>
</dbReference>
<dbReference type="GO" id="GO:0003700">
    <property type="term" value="F:DNA-binding transcription factor activity"/>
    <property type="evidence" value="ECO:0007669"/>
    <property type="project" value="InterPro"/>
</dbReference>
<dbReference type="InterPro" id="IPR036388">
    <property type="entry name" value="WH-like_DNA-bd_sf"/>
</dbReference>
<keyword evidence="7" id="KW-1185">Reference proteome</keyword>
<dbReference type="Gene3D" id="1.20.120.530">
    <property type="entry name" value="GntR ligand-binding domain-like"/>
    <property type="match status" value="1"/>
</dbReference>
<dbReference type="InterPro" id="IPR000524">
    <property type="entry name" value="Tscrpt_reg_HTH_GntR"/>
</dbReference>
<keyword evidence="4" id="KW-0175">Coiled coil</keyword>
<dbReference type="PROSITE" id="PS50949">
    <property type="entry name" value="HTH_GNTR"/>
    <property type="match status" value="1"/>
</dbReference>
<gene>
    <name evidence="6" type="ORF">SAMN02194393_01612</name>
</gene>
<evidence type="ECO:0000256" key="2">
    <source>
        <dbReference type="ARBA" id="ARBA00023125"/>
    </source>
</evidence>
<feature type="domain" description="HTH gntR-type" evidence="5">
    <location>
        <begin position="14"/>
        <end position="81"/>
    </location>
</feature>
<dbReference type="PRINTS" id="PR00035">
    <property type="entry name" value="HTHGNTR"/>
</dbReference>
<dbReference type="EMBL" id="FUZT01000003">
    <property type="protein sequence ID" value="SKC58543.1"/>
    <property type="molecule type" value="Genomic_DNA"/>
</dbReference>
<dbReference type="AlphaFoldDB" id="A0A1T5K4F9"/>
<dbReference type="Pfam" id="PF07729">
    <property type="entry name" value="FCD"/>
    <property type="match status" value="1"/>
</dbReference>
<keyword evidence="2" id="KW-0238">DNA-binding</keyword>
<proteinExistence type="predicted"/>
<dbReference type="Proteomes" id="UP000190285">
    <property type="component" value="Unassembled WGS sequence"/>
</dbReference>
<protein>
    <submittedName>
        <fullName evidence="6">Transcriptional regulator, GntR family</fullName>
    </submittedName>
</protein>
<dbReference type="GO" id="GO:0043565">
    <property type="term" value="F:sequence-specific DNA binding"/>
    <property type="evidence" value="ECO:0007669"/>
    <property type="project" value="InterPro"/>
</dbReference>
<dbReference type="PANTHER" id="PTHR43537">
    <property type="entry name" value="TRANSCRIPTIONAL REGULATOR, GNTR FAMILY"/>
    <property type="match status" value="1"/>
</dbReference>
<dbReference type="RefSeq" id="WP_079490710.1">
    <property type="nucleotide sequence ID" value="NZ_FUZT01000003.1"/>
</dbReference>
<dbReference type="CDD" id="cd07377">
    <property type="entry name" value="WHTH_GntR"/>
    <property type="match status" value="1"/>
</dbReference>
<keyword evidence="1" id="KW-0805">Transcription regulation</keyword>
<dbReference type="InterPro" id="IPR036390">
    <property type="entry name" value="WH_DNA-bd_sf"/>
</dbReference>
<dbReference type="SMART" id="SM00345">
    <property type="entry name" value="HTH_GNTR"/>
    <property type="match status" value="1"/>
</dbReference>
<dbReference type="InterPro" id="IPR011711">
    <property type="entry name" value="GntR_C"/>
</dbReference>
<dbReference type="STRING" id="36842.SAMN02194393_01612"/>
<dbReference type="SUPFAM" id="SSF48008">
    <property type="entry name" value="GntR ligand-binding domain-like"/>
    <property type="match status" value="1"/>
</dbReference>
<dbReference type="Gene3D" id="1.10.10.10">
    <property type="entry name" value="Winged helix-like DNA-binding domain superfamily/Winged helix DNA-binding domain"/>
    <property type="match status" value="1"/>
</dbReference>
<sequence>MEFKSDKLEINNYKPLREIVFEHLRKCILSGELEPGERLMELQLAESLGVSRTPVREAIRKLELEGLVEMVARKGAYVADVSIKDILDILEVRMFLEGLAAYLAAERMTDKEIDKLKEILKKFEDELDIMEKEDIIQLDIKFHDMIVKGSQNNKLMHIVQGLQEQFQRFRIIYFNEYNEYEDIKKYHRAIFDAIRERDSKKAQEYAQTHVEMIEESIIKWKKRNEITK</sequence>
<evidence type="ECO:0000259" key="5">
    <source>
        <dbReference type="PROSITE" id="PS50949"/>
    </source>
</evidence>
<keyword evidence="3" id="KW-0804">Transcription</keyword>
<dbReference type="InterPro" id="IPR008920">
    <property type="entry name" value="TF_FadR/GntR_C"/>
</dbReference>
<evidence type="ECO:0000313" key="7">
    <source>
        <dbReference type="Proteomes" id="UP000190285"/>
    </source>
</evidence>
<evidence type="ECO:0000256" key="4">
    <source>
        <dbReference type="SAM" id="Coils"/>
    </source>
</evidence>
<reference evidence="6 7" key="1">
    <citation type="submission" date="2017-02" db="EMBL/GenBank/DDBJ databases">
        <authorList>
            <person name="Peterson S.W."/>
        </authorList>
    </citation>
    <scope>NUCLEOTIDE SEQUENCE [LARGE SCALE GENOMIC DNA]</scope>
    <source>
        <strain evidence="6 7">M1</strain>
    </source>
</reference>
<evidence type="ECO:0000256" key="1">
    <source>
        <dbReference type="ARBA" id="ARBA00023015"/>
    </source>
</evidence>
<dbReference type="PRINTS" id="PR00033">
    <property type="entry name" value="HTHASNC"/>
</dbReference>
<name>A0A1T5K4F9_9FIRM</name>
<organism evidence="6 7">
    <name type="scientific">Maledivibacter halophilus</name>
    <dbReference type="NCBI Taxonomy" id="36842"/>
    <lineage>
        <taxon>Bacteria</taxon>
        <taxon>Bacillati</taxon>
        <taxon>Bacillota</taxon>
        <taxon>Clostridia</taxon>
        <taxon>Peptostreptococcales</taxon>
        <taxon>Caminicellaceae</taxon>
        <taxon>Maledivibacter</taxon>
    </lineage>
</organism>
<dbReference type="PANTHER" id="PTHR43537:SF24">
    <property type="entry name" value="GLUCONATE OPERON TRANSCRIPTIONAL REPRESSOR"/>
    <property type="match status" value="1"/>
</dbReference>